<evidence type="ECO:0000313" key="3">
    <source>
        <dbReference type="EMBL" id="KHJ32457.1"/>
    </source>
</evidence>
<dbReference type="InterPro" id="IPR001584">
    <property type="entry name" value="Integrase_cat-core"/>
</dbReference>
<evidence type="ECO:0000313" key="4">
    <source>
        <dbReference type="Proteomes" id="UP000030854"/>
    </source>
</evidence>
<name>A0A0B1P1F5_UNCNE</name>
<dbReference type="InterPro" id="IPR012337">
    <property type="entry name" value="RNaseH-like_sf"/>
</dbReference>
<dbReference type="InterPro" id="IPR041588">
    <property type="entry name" value="Integrase_H2C2"/>
</dbReference>
<evidence type="ECO:0000259" key="2">
    <source>
        <dbReference type="PROSITE" id="PS50994"/>
    </source>
</evidence>
<gene>
    <name evidence="3" type="ORF">EV44_g3045</name>
</gene>
<feature type="domain" description="Integrase catalytic" evidence="2">
    <location>
        <begin position="146"/>
        <end position="308"/>
    </location>
</feature>
<dbReference type="HOGENOM" id="CLU_607195_0_0_1"/>
<dbReference type="Proteomes" id="UP000030854">
    <property type="component" value="Unassembled WGS sequence"/>
</dbReference>
<dbReference type="PANTHER" id="PTHR37984:SF5">
    <property type="entry name" value="PROTEIN NYNRIN-LIKE"/>
    <property type="match status" value="1"/>
</dbReference>
<dbReference type="Gene3D" id="3.30.420.10">
    <property type="entry name" value="Ribonuclease H-like superfamily/Ribonuclease H"/>
    <property type="match status" value="1"/>
</dbReference>
<dbReference type="InterPro" id="IPR050951">
    <property type="entry name" value="Retrovirus_Pol_polyprotein"/>
</dbReference>
<dbReference type="SUPFAM" id="SSF53098">
    <property type="entry name" value="Ribonuclease H-like"/>
    <property type="match status" value="1"/>
</dbReference>
<reference evidence="3 4" key="1">
    <citation type="journal article" date="2014" name="BMC Genomics">
        <title>Adaptive genomic structural variation in the grape powdery mildew pathogen, Erysiphe necator.</title>
        <authorList>
            <person name="Jones L."/>
            <person name="Riaz S."/>
            <person name="Morales-Cruz A."/>
            <person name="Amrine K.C."/>
            <person name="McGuire B."/>
            <person name="Gubler W.D."/>
            <person name="Walker M.A."/>
            <person name="Cantu D."/>
        </authorList>
    </citation>
    <scope>NUCLEOTIDE SEQUENCE [LARGE SCALE GENOMIC DNA]</scope>
    <source>
        <strain evidence="4">c</strain>
    </source>
</reference>
<dbReference type="PANTHER" id="PTHR37984">
    <property type="entry name" value="PROTEIN CBG26694"/>
    <property type="match status" value="1"/>
</dbReference>
<dbReference type="PROSITE" id="PS50994">
    <property type="entry name" value="INTEGRASE"/>
    <property type="match status" value="1"/>
</dbReference>
<evidence type="ECO:0000256" key="1">
    <source>
        <dbReference type="ARBA" id="ARBA00022884"/>
    </source>
</evidence>
<organism evidence="3 4">
    <name type="scientific">Uncinula necator</name>
    <name type="common">Grape powdery mildew</name>
    <dbReference type="NCBI Taxonomy" id="52586"/>
    <lineage>
        <taxon>Eukaryota</taxon>
        <taxon>Fungi</taxon>
        <taxon>Dikarya</taxon>
        <taxon>Ascomycota</taxon>
        <taxon>Pezizomycotina</taxon>
        <taxon>Leotiomycetes</taxon>
        <taxon>Erysiphales</taxon>
        <taxon>Erysiphaceae</taxon>
        <taxon>Erysiphe</taxon>
    </lineage>
</organism>
<protein>
    <submittedName>
        <fullName evidence="3">Putative tkp3 protein</fullName>
    </submittedName>
</protein>
<sequence length="451" mass="51235">MPEQEQVKDPNQLNRIDLQCIFEFLSHNQDLPSNLDADWINENFGLYGGKLCLLKKNSQRLIGDPPKPPGVAILLEILEYDDMVDAIRLIHINQGHSSIGNTIREASQIYWHPELTLASYEVIRTCPSCQLMKPPDPSLGNLQPIQPAPPLTRWGIDHTQVGPKIILNAIEYATNWLESRLVPSADFSNTVPLLIYIINVFGTPKQIISDNAGCFAGIEAQNFQAKYKLNFTHTTPVRPRSNGKVEQANGVLKSILARTILENRLQPLHSLLAHAVAIYNRRISPSGYSPFFLLFGTKPPEEELIYPIYVREPTPQEEIKWATELAKSHAAPISRSYVNSMRASRAKVREYLQEKKALMRTYVPGDWVLRVRQRRHKFEPFYDGPWAISACHPSNTYSLISPGGYKLINRYNGTNLFPAYSRDGHPVRSLWYGSQRMLDQDRKRIKSAVGI</sequence>
<accession>A0A0B1P1F5</accession>
<keyword evidence="1" id="KW-0694">RNA-binding</keyword>
<dbReference type="STRING" id="52586.A0A0B1P1F5"/>
<dbReference type="Pfam" id="PF17921">
    <property type="entry name" value="Integrase_H2C2"/>
    <property type="match status" value="1"/>
</dbReference>
<dbReference type="EMBL" id="JNVN01002074">
    <property type="protein sequence ID" value="KHJ32457.1"/>
    <property type="molecule type" value="Genomic_DNA"/>
</dbReference>
<dbReference type="GO" id="GO:0005634">
    <property type="term" value="C:nucleus"/>
    <property type="evidence" value="ECO:0007669"/>
    <property type="project" value="UniProtKB-ARBA"/>
</dbReference>
<keyword evidence="4" id="KW-1185">Reference proteome</keyword>
<dbReference type="OMA" id="AISACHP"/>
<dbReference type="GO" id="GO:0003723">
    <property type="term" value="F:RNA binding"/>
    <property type="evidence" value="ECO:0007669"/>
    <property type="project" value="UniProtKB-KW"/>
</dbReference>
<proteinExistence type="predicted"/>
<dbReference type="InterPro" id="IPR036397">
    <property type="entry name" value="RNaseH_sf"/>
</dbReference>
<comment type="caution">
    <text evidence="3">The sequence shown here is derived from an EMBL/GenBank/DDBJ whole genome shotgun (WGS) entry which is preliminary data.</text>
</comment>
<dbReference type="GO" id="GO:0015074">
    <property type="term" value="P:DNA integration"/>
    <property type="evidence" value="ECO:0007669"/>
    <property type="project" value="InterPro"/>
</dbReference>
<dbReference type="AlphaFoldDB" id="A0A0B1P1F5"/>